<dbReference type="CDD" id="cd09870">
    <property type="entry name" value="PIN_YEN1"/>
    <property type="match status" value="1"/>
</dbReference>
<evidence type="ECO:0000313" key="2">
    <source>
        <dbReference type="EMBL" id="KIK78056.1"/>
    </source>
</evidence>
<dbReference type="InterPro" id="IPR006084">
    <property type="entry name" value="XPG/Rad2"/>
</dbReference>
<sequence>LWKIISPACKIQPLHEFAVVKGFRRGAELGSEPVLMRIGVDGSTWMHKACTVFQHNHAGAGPSPELQTLFYRLTRLHKAACHAHFIFDGKDRPATKWGKQVKIVPHFLAHGFQELIVAFGFTWHTALGEAEAELATMNCLAWIDAVFMSDSDTFMFGAQCVMRSTDAKPTTVCIEVCTDDALLHRVCLLQSELILLALCCGGDYDQTGLSGCGSEIASRLTRYSLGESLVNAVQYESAVGLCKFLANGFWGRKYPRLAEAVPDDFLDINVLVQYVELLTSWSSMNWREHQPIGVVQSHQADFMCLAAICEAHFKWSSAAIQNKFQSDLWEGACMHALCQLPECPSRSYNLVFKILEYNPIPLGGTVATYQAYLTGSPLIAVAYSGINMGDGQSMYHDTDSATCSVPSGHEHFAYISLPAPILEYLEPAALQMFCCKKGLSPLLPPKPLPLLPASKRPSGSQRIMTVANRRGNIIDIDLMKPTVTAVMNMLHRRLFPKSEYEVIDLTAE</sequence>
<dbReference type="InterPro" id="IPR036279">
    <property type="entry name" value="5-3_exonuclease_C_sf"/>
</dbReference>
<dbReference type="PANTHER" id="PTHR11081:SF75">
    <property type="entry name" value="ENDONUCLEASE, PUTATIVE (AFU_ORTHOLOGUE AFUA_3G13260)-RELATED"/>
    <property type="match status" value="1"/>
</dbReference>
<reference evidence="3" key="2">
    <citation type="submission" date="2015-01" db="EMBL/GenBank/DDBJ databases">
        <title>Evolutionary Origins and Diversification of the Mycorrhizal Mutualists.</title>
        <authorList>
            <consortium name="DOE Joint Genome Institute"/>
            <consortium name="Mycorrhizal Genomics Consortium"/>
            <person name="Kohler A."/>
            <person name="Kuo A."/>
            <person name="Nagy L.G."/>
            <person name="Floudas D."/>
            <person name="Copeland A."/>
            <person name="Barry K.W."/>
            <person name="Cichocki N."/>
            <person name="Veneault-Fourrey C."/>
            <person name="LaButti K."/>
            <person name="Lindquist E.A."/>
            <person name="Lipzen A."/>
            <person name="Lundell T."/>
            <person name="Morin E."/>
            <person name="Murat C."/>
            <person name="Riley R."/>
            <person name="Ohm R."/>
            <person name="Sun H."/>
            <person name="Tunlid A."/>
            <person name="Henrissat B."/>
            <person name="Grigoriev I.V."/>
            <person name="Hibbett D.S."/>
            <person name="Martin F."/>
        </authorList>
    </citation>
    <scope>NUCLEOTIDE SEQUENCE [LARGE SCALE GENOMIC DNA]</scope>
    <source>
        <strain evidence="3">Ve08.2h10</strain>
    </source>
</reference>
<dbReference type="Pfam" id="PF00867">
    <property type="entry name" value="XPG_I"/>
    <property type="match status" value="1"/>
</dbReference>
<evidence type="ECO:0000259" key="1">
    <source>
        <dbReference type="SMART" id="SM00484"/>
    </source>
</evidence>
<name>A0A0D0D3D5_9AGAM</name>
<feature type="domain" description="XPG-I" evidence="1">
    <location>
        <begin position="117"/>
        <end position="188"/>
    </location>
</feature>
<dbReference type="STRING" id="930991.A0A0D0D3D5"/>
<proteinExistence type="predicted"/>
<accession>A0A0D0D3D5</accession>
<evidence type="ECO:0000313" key="3">
    <source>
        <dbReference type="Proteomes" id="UP000054538"/>
    </source>
</evidence>
<dbReference type="GO" id="GO:0006281">
    <property type="term" value="P:DNA repair"/>
    <property type="evidence" value="ECO:0007669"/>
    <property type="project" value="UniProtKB-ARBA"/>
</dbReference>
<organism evidence="2 3">
    <name type="scientific">Paxillus rubicundulus Ve08.2h10</name>
    <dbReference type="NCBI Taxonomy" id="930991"/>
    <lineage>
        <taxon>Eukaryota</taxon>
        <taxon>Fungi</taxon>
        <taxon>Dikarya</taxon>
        <taxon>Basidiomycota</taxon>
        <taxon>Agaricomycotina</taxon>
        <taxon>Agaricomycetes</taxon>
        <taxon>Agaricomycetidae</taxon>
        <taxon>Boletales</taxon>
        <taxon>Paxilineae</taxon>
        <taxon>Paxillaceae</taxon>
        <taxon>Paxillus</taxon>
    </lineage>
</organism>
<dbReference type="PRINTS" id="PR00853">
    <property type="entry name" value="XPGRADSUPER"/>
</dbReference>
<dbReference type="Gene3D" id="3.40.50.1010">
    <property type="entry name" value="5'-nuclease"/>
    <property type="match status" value="2"/>
</dbReference>
<dbReference type="SMART" id="SM00484">
    <property type="entry name" value="XPGI"/>
    <property type="match status" value="1"/>
</dbReference>
<dbReference type="OrthoDB" id="2959108at2759"/>
<dbReference type="GO" id="GO:0017108">
    <property type="term" value="F:5'-flap endonuclease activity"/>
    <property type="evidence" value="ECO:0007669"/>
    <property type="project" value="TreeGrafter"/>
</dbReference>
<dbReference type="InParanoid" id="A0A0D0D3D5"/>
<dbReference type="AlphaFoldDB" id="A0A0D0D3D5"/>
<dbReference type="EMBL" id="KN826726">
    <property type="protein sequence ID" value="KIK78056.1"/>
    <property type="molecule type" value="Genomic_DNA"/>
</dbReference>
<dbReference type="Proteomes" id="UP000054538">
    <property type="component" value="Unassembled WGS sequence"/>
</dbReference>
<dbReference type="SUPFAM" id="SSF47807">
    <property type="entry name" value="5' to 3' exonuclease, C-terminal subdomain"/>
    <property type="match status" value="1"/>
</dbReference>
<gene>
    <name evidence="2" type="ORF">PAXRUDRAFT_834741</name>
</gene>
<keyword evidence="3" id="KW-1185">Reference proteome</keyword>
<reference evidence="2 3" key="1">
    <citation type="submission" date="2014-04" db="EMBL/GenBank/DDBJ databases">
        <authorList>
            <consortium name="DOE Joint Genome Institute"/>
            <person name="Kuo A."/>
            <person name="Kohler A."/>
            <person name="Jargeat P."/>
            <person name="Nagy L.G."/>
            <person name="Floudas D."/>
            <person name="Copeland A."/>
            <person name="Barry K.W."/>
            <person name="Cichocki N."/>
            <person name="Veneault-Fourrey C."/>
            <person name="LaButti K."/>
            <person name="Lindquist E.A."/>
            <person name="Lipzen A."/>
            <person name="Lundell T."/>
            <person name="Morin E."/>
            <person name="Murat C."/>
            <person name="Sun H."/>
            <person name="Tunlid A."/>
            <person name="Henrissat B."/>
            <person name="Grigoriev I.V."/>
            <person name="Hibbett D.S."/>
            <person name="Martin F."/>
            <person name="Nordberg H.P."/>
            <person name="Cantor M.N."/>
            <person name="Hua S.X."/>
        </authorList>
    </citation>
    <scope>NUCLEOTIDE SEQUENCE [LARGE SCALE GENOMIC DNA]</scope>
    <source>
        <strain evidence="2 3">Ve08.2h10</strain>
    </source>
</reference>
<dbReference type="SUPFAM" id="SSF88723">
    <property type="entry name" value="PIN domain-like"/>
    <property type="match status" value="1"/>
</dbReference>
<dbReference type="PANTHER" id="PTHR11081">
    <property type="entry name" value="FLAP ENDONUCLEASE FAMILY MEMBER"/>
    <property type="match status" value="1"/>
</dbReference>
<protein>
    <recommendedName>
        <fullName evidence="1">XPG-I domain-containing protein</fullName>
    </recommendedName>
</protein>
<dbReference type="InterPro" id="IPR006086">
    <property type="entry name" value="XPG-I_dom"/>
</dbReference>
<dbReference type="InterPro" id="IPR029060">
    <property type="entry name" value="PIN-like_dom_sf"/>
</dbReference>
<feature type="non-terminal residue" evidence="2">
    <location>
        <position position="508"/>
    </location>
</feature>
<dbReference type="HOGENOM" id="CLU_007575_4_0_1"/>